<feature type="transmembrane region" description="Helical" evidence="2">
    <location>
        <begin position="279"/>
        <end position="301"/>
    </location>
</feature>
<dbReference type="PANTHER" id="PTHR11360">
    <property type="entry name" value="MONOCARBOXYLATE TRANSPORTER"/>
    <property type="match status" value="1"/>
</dbReference>
<dbReference type="Proteomes" id="UP000887568">
    <property type="component" value="Unplaced"/>
</dbReference>
<dbReference type="InterPro" id="IPR050327">
    <property type="entry name" value="Proton-linked_MCT"/>
</dbReference>
<dbReference type="InterPro" id="IPR036259">
    <property type="entry name" value="MFS_trans_sf"/>
</dbReference>
<evidence type="ECO:0000256" key="1">
    <source>
        <dbReference type="ARBA" id="ARBA00004141"/>
    </source>
</evidence>
<feature type="transmembrane region" description="Helical" evidence="2">
    <location>
        <begin position="238"/>
        <end position="259"/>
    </location>
</feature>
<organism evidence="4 5">
    <name type="scientific">Patiria miniata</name>
    <name type="common">Bat star</name>
    <name type="synonym">Asterina miniata</name>
    <dbReference type="NCBI Taxonomy" id="46514"/>
    <lineage>
        <taxon>Eukaryota</taxon>
        <taxon>Metazoa</taxon>
        <taxon>Echinodermata</taxon>
        <taxon>Eleutherozoa</taxon>
        <taxon>Asterozoa</taxon>
        <taxon>Asteroidea</taxon>
        <taxon>Valvatacea</taxon>
        <taxon>Valvatida</taxon>
        <taxon>Asterinidae</taxon>
        <taxon>Patiria</taxon>
    </lineage>
</organism>
<evidence type="ECO:0000313" key="5">
    <source>
        <dbReference type="Proteomes" id="UP000887568"/>
    </source>
</evidence>
<dbReference type="PROSITE" id="PS50850">
    <property type="entry name" value="MFS"/>
    <property type="match status" value="1"/>
</dbReference>
<feature type="transmembrane region" description="Helical" evidence="2">
    <location>
        <begin position="16"/>
        <end position="35"/>
    </location>
</feature>
<sequence length="438" mass="46834">MAKSGSVTIPETEPPYGWVVVASSHVVFILWTGFVKTIGVLLPSLMDFYHTDALALGWITASFCATNNIAAVFGSVLSILIGGRQVVILGGLMATSGLLLASISSSLYQFALALIFLTGSGFGMVMCVCKVHLGLYFNERLAFASSIVTMGVPVGLIIFPAFAELLRITYGIRGTLLILSALTMHLVACGALLRPSFGISSQQRGGNEGYALITSSETEKQSHPCHILRTHLAGLLDVKLLASVDMWMLIVCYTLASFVNDSWITFMVSNAVSKGFDDYVATTFSITAGCSAVIFSVLQGIIITRGIAGIRPVTAVATAIGSTALFLNPLLTSYSAILVAVVMYGISLAVLNPSFVTLAIETQGRERASKAFGWMGLFSGIFRLLFGFSTGLLRNITGYYNATFILLGAMLAIIIPTLFLDTLVSKMLEHRLALVKQR</sequence>
<keyword evidence="2" id="KW-0812">Transmembrane</keyword>
<dbReference type="GO" id="GO:0008028">
    <property type="term" value="F:monocarboxylic acid transmembrane transporter activity"/>
    <property type="evidence" value="ECO:0007669"/>
    <property type="project" value="TreeGrafter"/>
</dbReference>
<dbReference type="RefSeq" id="XP_038066205.1">
    <property type="nucleotide sequence ID" value="XM_038210277.1"/>
</dbReference>
<dbReference type="RefSeq" id="XP_038066198.1">
    <property type="nucleotide sequence ID" value="XM_038210270.1"/>
</dbReference>
<dbReference type="InterPro" id="IPR011701">
    <property type="entry name" value="MFS"/>
</dbReference>
<feature type="transmembrane region" description="Helical" evidence="2">
    <location>
        <begin position="86"/>
        <end position="104"/>
    </location>
</feature>
<keyword evidence="2" id="KW-0472">Membrane</keyword>
<feature type="domain" description="Major facilitator superfamily (MFS) profile" evidence="3">
    <location>
        <begin position="17"/>
        <end position="426"/>
    </location>
</feature>
<feature type="transmembrane region" description="Helical" evidence="2">
    <location>
        <begin position="55"/>
        <end position="79"/>
    </location>
</feature>
<accession>A0A914ARB6</accession>
<dbReference type="EnsemblMetazoa" id="XM_038210288.1">
    <property type="protein sequence ID" value="XP_038066216.1"/>
    <property type="gene ID" value="LOC119736228"/>
</dbReference>
<dbReference type="Gene3D" id="1.20.1250.20">
    <property type="entry name" value="MFS general substrate transporter like domains"/>
    <property type="match status" value="1"/>
</dbReference>
<feature type="transmembrane region" description="Helical" evidence="2">
    <location>
        <begin position="372"/>
        <end position="393"/>
    </location>
</feature>
<feature type="transmembrane region" description="Helical" evidence="2">
    <location>
        <begin position="337"/>
        <end position="360"/>
    </location>
</feature>
<proteinExistence type="predicted"/>
<evidence type="ECO:0000259" key="3">
    <source>
        <dbReference type="PROSITE" id="PS50850"/>
    </source>
</evidence>
<dbReference type="SUPFAM" id="SSF103473">
    <property type="entry name" value="MFS general substrate transporter"/>
    <property type="match status" value="1"/>
</dbReference>
<dbReference type="AlphaFoldDB" id="A0A914ARB6"/>
<dbReference type="EnsemblMetazoa" id="XM_038210282.1">
    <property type="protein sequence ID" value="XP_038066210.1"/>
    <property type="gene ID" value="LOC119736228"/>
</dbReference>
<feature type="transmembrane region" description="Helical" evidence="2">
    <location>
        <begin position="313"/>
        <end position="331"/>
    </location>
</feature>
<dbReference type="OMA" id="ISHAQQN"/>
<dbReference type="GeneID" id="119736228"/>
<dbReference type="EnsemblMetazoa" id="XM_038210270.1">
    <property type="protein sequence ID" value="XP_038066198.1"/>
    <property type="gene ID" value="LOC119736228"/>
</dbReference>
<reference evidence="4" key="1">
    <citation type="submission" date="2022-11" db="UniProtKB">
        <authorList>
            <consortium name="EnsemblMetazoa"/>
        </authorList>
    </citation>
    <scope>IDENTIFICATION</scope>
</reference>
<dbReference type="OrthoDB" id="6499973at2759"/>
<dbReference type="Pfam" id="PF07690">
    <property type="entry name" value="MFS_1"/>
    <property type="match status" value="1"/>
</dbReference>
<comment type="subcellular location">
    <subcellularLocation>
        <location evidence="1">Membrane</location>
        <topology evidence="1">Multi-pass membrane protein</topology>
    </subcellularLocation>
</comment>
<keyword evidence="2" id="KW-1133">Transmembrane helix</keyword>
<dbReference type="RefSeq" id="XP_038066210.1">
    <property type="nucleotide sequence ID" value="XM_038210282.1"/>
</dbReference>
<feature type="transmembrane region" description="Helical" evidence="2">
    <location>
        <begin position="175"/>
        <end position="193"/>
    </location>
</feature>
<feature type="transmembrane region" description="Helical" evidence="2">
    <location>
        <begin position="399"/>
        <end position="420"/>
    </location>
</feature>
<dbReference type="EnsemblMetazoa" id="XM_038210277.1">
    <property type="protein sequence ID" value="XP_038066205.1"/>
    <property type="gene ID" value="LOC119736228"/>
</dbReference>
<dbReference type="RefSeq" id="XP_038066216.1">
    <property type="nucleotide sequence ID" value="XM_038210288.1"/>
</dbReference>
<protein>
    <recommendedName>
        <fullName evidence="3">Major facilitator superfamily (MFS) profile domain-containing protein</fullName>
    </recommendedName>
</protein>
<dbReference type="PANTHER" id="PTHR11360:SF303">
    <property type="entry name" value="MAJOR FACILITATOR SUPERFAMILY (MFS) PROFILE DOMAIN-CONTAINING PROTEIN"/>
    <property type="match status" value="1"/>
</dbReference>
<dbReference type="InterPro" id="IPR020846">
    <property type="entry name" value="MFS_dom"/>
</dbReference>
<feature type="transmembrane region" description="Helical" evidence="2">
    <location>
        <begin position="110"/>
        <end position="129"/>
    </location>
</feature>
<feature type="transmembrane region" description="Helical" evidence="2">
    <location>
        <begin position="141"/>
        <end position="163"/>
    </location>
</feature>
<dbReference type="GO" id="GO:0016020">
    <property type="term" value="C:membrane"/>
    <property type="evidence" value="ECO:0007669"/>
    <property type="project" value="UniProtKB-SubCell"/>
</dbReference>
<evidence type="ECO:0000256" key="2">
    <source>
        <dbReference type="SAM" id="Phobius"/>
    </source>
</evidence>
<evidence type="ECO:0000313" key="4">
    <source>
        <dbReference type="EnsemblMetazoa" id="XP_038066198.1"/>
    </source>
</evidence>
<name>A0A914ARB6_PATMI</name>
<keyword evidence="5" id="KW-1185">Reference proteome</keyword>